<gene>
    <name evidence="5" type="ORF">HPBE_LOCUS5313</name>
</gene>
<evidence type="ECO:0000313" key="6">
    <source>
        <dbReference type="Proteomes" id="UP000050761"/>
    </source>
</evidence>
<dbReference type="EMBL" id="UZAH01025449">
    <property type="protein sequence ID" value="VDO64112.1"/>
    <property type="molecule type" value="Genomic_DNA"/>
</dbReference>
<dbReference type="AlphaFoldDB" id="A0A183FFK1"/>
<accession>A0A183FFK1</accession>
<dbReference type="InterPro" id="IPR001841">
    <property type="entry name" value="Znf_RING"/>
</dbReference>
<accession>A0A3P8AWP6</accession>
<organism evidence="6 7">
    <name type="scientific">Heligmosomoides polygyrus</name>
    <name type="common">Parasitic roundworm</name>
    <dbReference type="NCBI Taxonomy" id="6339"/>
    <lineage>
        <taxon>Eukaryota</taxon>
        <taxon>Metazoa</taxon>
        <taxon>Ecdysozoa</taxon>
        <taxon>Nematoda</taxon>
        <taxon>Chromadorea</taxon>
        <taxon>Rhabditida</taxon>
        <taxon>Rhabditina</taxon>
        <taxon>Rhabditomorpha</taxon>
        <taxon>Strongyloidea</taxon>
        <taxon>Heligmosomidae</taxon>
        <taxon>Heligmosomoides</taxon>
    </lineage>
</organism>
<dbReference type="InterPro" id="IPR013083">
    <property type="entry name" value="Znf_RING/FYVE/PHD"/>
</dbReference>
<evidence type="ECO:0000313" key="5">
    <source>
        <dbReference type="EMBL" id="VDO64112.1"/>
    </source>
</evidence>
<evidence type="ECO:0000256" key="1">
    <source>
        <dbReference type="ARBA" id="ARBA00022771"/>
    </source>
</evidence>
<keyword evidence="1 3" id="KW-0479">Metal-binding</keyword>
<evidence type="ECO:0000259" key="4">
    <source>
        <dbReference type="PROSITE" id="PS50089"/>
    </source>
</evidence>
<dbReference type="Proteomes" id="UP000050761">
    <property type="component" value="Unassembled WGS sequence"/>
</dbReference>
<dbReference type="PANTHER" id="PTHR21578:SF9">
    <property type="entry name" value="RING-TYPE DOMAIN-CONTAINING PROTEIN"/>
    <property type="match status" value="1"/>
</dbReference>
<keyword evidence="1 3" id="KW-0863">Zinc-finger</keyword>
<evidence type="ECO:0000313" key="7">
    <source>
        <dbReference type="WBParaSite" id="HPBE_0000531201-mRNA-1"/>
    </source>
</evidence>
<protein>
    <submittedName>
        <fullName evidence="7">RING-type domain-containing protein</fullName>
    </submittedName>
</protein>
<dbReference type="GO" id="GO:0008270">
    <property type="term" value="F:zinc ion binding"/>
    <property type="evidence" value="ECO:0007669"/>
    <property type="project" value="UniProtKB-KW"/>
</dbReference>
<dbReference type="PANTHER" id="PTHR21578">
    <property type="entry name" value="PROTEIN CBG03826"/>
    <property type="match status" value="1"/>
</dbReference>
<keyword evidence="2" id="KW-0862">Zinc</keyword>
<dbReference type="Gene3D" id="3.30.40.10">
    <property type="entry name" value="Zinc/RING finger domain, C3HC4 (zinc finger)"/>
    <property type="match status" value="1"/>
</dbReference>
<evidence type="ECO:0000256" key="2">
    <source>
        <dbReference type="ARBA" id="ARBA00022833"/>
    </source>
</evidence>
<dbReference type="SUPFAM" id="SSF57850">
    <property type="entry name" value="RING/U-box"/>
    <property type="match status" value="1"/>
</dbReference>
<dbReference type="WBParaSite" id="HPBE_0000531201-mRNA-1">
    <property type="protein sequence ID" value="HPBE_0000531201-mRNA-1"/>
    <property type="gene ID" value="HPBE_0000531201"/>
</dbReference>
<reference evidence="5 6" key="1">
    <citation type="submission" date="2018-11" db="EMBL/GenBank/DDBJ databases">
        <authorList>
            <consortium name="Pathogen Informatics"/>
        </authorList>
    </citation>
    <scope>NUCLEOTIDE SEQUENCE [LARGE SCALE GENOMIC DNA]</scope>
</reference>
<dbReference type="OrthoDB" id="5877621at2759"/>
<dbReference type="PROSITE" id="PS50089">
    <property type="entry name" value="ZF_RING_2"/>
    <property type="match status" value="1"/>
</dbReference>
<name>A0A183FFK1_HELPZ</name>
<reference evidence="7" key="2">
    <citation type="submission" date="2019-09" db="UniProtKB">
        <authorList>
            <consortium name="WormBaseParasite"/>
        </authorList>
    </citation>
    <scope>IDENTIFICATION</scope>
</reference>
<sequence length="291" mass="32267">MKKLPANTVGEACGRSPAKQAYPLSLLPDGVRIVEEELPEALRPNKCESPVHLFYFLHHGFGVHLRALGKQPPVHRSMGANSKAQKVLLAVNIPPNEAQAARVWELGEICATQVDSSDWGFGVLLERAKVVTSQVAFKPSGSGSGVRTDTAGLEESHRNFAQLLARLDHSTEEIRLLRHLVELRIRAIELAQSRAAPEPSVPDGGSSAFSKAVRYESMIKSDAFGQCNICFEEEPYDPVGCIYCLQFIGCRKCVNRWYEAACRLGGKQCPLCRHEWEDQPEVMDIFELKIN</sequence>
<proteinExistence type="predicted"/>
<evidence type="ECO:0000256" key="3">
    <source>
        <dbReference type="PROSITE-ProRule" id="PRU00175"/>
    </source>
</evidence>
<feature type="domain" description="RING-type" evidence="4">
    <location>
        <begin position="227"/>
        <end position="273"/>
    </location>
</feature>
<keyword evidence="6" id="KW-1185">Reference proteome</keyword>